<organism evidence="1 2">
    <name type="scientific">Rozella allomycis (strain CSF55)</name>
    <dbReference type="NCBI Taxonomy" id="988480"/>
    <lineage>
        <taxon>Eukaryota</taxon>
        <taxon>Fungi</taxon>
        <taxon>Fungi incertae sedis</taxon>
        <taxon>Cryptomycota</taxon>
        <taxon>Cryptomycota incertae sedis</taxon>
        <taxon>Rozella</taxon>
    </lineage>
</organism>
<evidence type="ECO:0000313" key="1">
    <source>
        <dbReference type="EMBL" id="RKP16521.1"/>
    </source>
</evidence>
<dbReference type="EMBL" id="ML006458">
    <property type="protein sequence ID" value="RKP16521.1"/>
    <property type="molecule type" value="Genomic_DNA"/>
</dbReference>
<dbReference type="Proteomes" id="UP000281549">
    <property type="component" value="Unassembled WGS sequence"/>
</dbReference>
<dbReference type="AlphaFoldDB" id="A0A4P9YD29"/>
<evidence type="ECO:0000313" key="2">
    <source>
        <dbReference type="Proteomes" id="UP000281549"/>
    </source>
</evidence>
<name>A0A4P9YD29_ROZAC</name>
<gene>
    <name evidence="1" type="ORF">ROZALSC1DRAFT_25178</name>
</gene>
<feature type="non-terminal residue" evidence="1">
    <location>
        <position position="1"/>
    </location>
</feature>
<protein>
    <submittedName>
        <fullName evidence="1">Uncharacterized protein</fullName>
    </submittedName>
</protein>
<proteinExistence type="predicted"/>
<reference evidence="2" key="1">
    <citation type="journal article" date="2018" name="Nat. Microbiol.">
        <title>Leveraging single-cell genomics to expand the fungal tree of life.</title>
        <authorList>
            <person name="Ahrendt S.R."/>
            <person name="Quandt C.A."/>
            <person name="Ciobanu D."/>
            <person name="Clum A."/>
            <person name="Salamov A."/>
            <person name="Andreopoulos B."/>
            <person name="Cheng J.F."/>
            <person name="Woyke T."/>
            <person name="Pelin A."/>
            <person name="Henrissat B."/>
            <person name="Reynolds N.K."/>
            <person name="Benny G.L."/>
            <person name="Smith M.E."/>
            <person name="James T.Y."/>
            <person name="Grigoriev I.V."/>
        </authorList>
    </citation>
    <scope>NUCLEOTIDE SEQUENCE [LARGE SCALE GENOMIC DNA]</scope>
    <source>
        <strain evidence="2">CSF55</strain>
    </source>
</reference>
<sequence length="489" mass="56888">YDLDIHSKSYPAAATWNIDLRGGYVETENVTDEDNLERCFYHTTLTNNAAADSVAFKDPSPHLHIQDKYSMDSEIETAKIARQLEHCQNLLWVQLGLVEDDYVPPNYRIGAELISQHSYESDYNEREIPSGSSFVILMMELLDIAKGIYEEIFDTACKQRESKAIVIRFVPSYKHRRTDPMLDWTILEHQSKNYVYPMLCEVYNNEQYVKAFFHFDLVLPLNCISKEHIPIDAPSDQDLDELYSLLTKEIKGLFSNNNYTILTAHRKPSWVSKGWKVSFRFYCRGLKTTAKGMARMHDHLAGYIIPPNLDTWLLCLWKQGTKTQFGWIWKVDETDEVAVFKITRTEEKTVIFSKGPNIIRHNDVHQINNGQLNELLDIPKSIRWKMEKEDNESFKLATDDPSYRVCLVDCKTRHSSYSCFSHSGGRIDKAREKRILNVFESIVLKRSNTETKRKPFVVLVEHMEDCENGYVRVQGTGEVYKWIYLLSNS</sequence>
<accession>A0A4P9YD29</accession>